<dbReference type="EMBL" id="JXTH01000053">
    <property type="protein sequence ID" value="KIQ93633.1"/>
    <property type="molecule type" value="Genomic_DNA"/>
</dbReference>
<evidence type="ECO:0000313" key="2">
    <source>
        <dbReference type="Proteomes" id="UP000032102"/>
    </source>
</evidence>
<sequence length="118" mass="13710">MQLTNDELAMLILHMSIMRKEIKKALKRNYGFLEGKKKMNVYDSILDKITSFNEKKLVHDISLDDDELGMLHAFLSSYTVEIERQAQKEKMNVSSSEVFQLLNDILCKVEGMQIAKMH</sequence>
<protein>
    <submittedName>
        <fullName evidence="1">Uncharacterized protein</fullName>
    </submittedName>
</protein>
<dbReference type="PATRIC" id="fig|404937.3.peg.2474"/>
<reference evidence="1 2" key="1">
    <citation type="submission" date="2015-01" db="EMBL/GenBank/DDBJ databases">
        <title>Draft genome of Anoxybacillus thermarum strain AF/04.</title>
        <authorList>
            <person name="Poli A."/>
            <person name="Nicolaus B."/>
            <person name="Chan K.-G."/>
            <person name="Kahar U.M."/>
            <person name="Yaakob A.S."/>
            <person name="Chan C.S."/>
            <person name="Goh K.M."/>
        </authorList>
    </citation>
    <scope>NUCLEOTIDE SEQUENCE [LARGE SCALE GENOMIC DNA]</scope>
    <source>
        <strain evidence="1 2">AF/04</strain>
    </source>
</reference>
<dbReference type="AlphaFoldDB" id="A0A0D0Q6N5"/>
<organism evidence="1 2">
    <name type="scientific">Anoxybacillus thermarum</name>
    <dbReference type="NCBI Taxonomy" id="404937"/>
    <lineage>
        <taxon>Bacteria</taxon>
        <taxon>Bacillati</taxon>
        <taxon>Bacillota</taxon>
        <taxon>Bacilli</taxon>
        <taxon>Bacillales</taxon>
        <taxon>Anoxybacillaceae</taxon>
        <taxon>Anoxybacillus</taxon>
    </lineage>
</organism>
<gene>
    <name evidence="1" type="ORF">LH47_02314</name>
</gene>
<accession>A0A0D0Q6N5</accession>
<dbReference type="Proteomes" id="UP000032102">
    <property type="component" value="Unassembled WGS sequence"/>
</dbReference>
<keyword evidence="2" id="KW-1185">Reference proteome</keyword>
<comment type="caution">
    <text evidence="1">The sequence shown here is derived from an EMBL/GenBank/DDBJ whole genome shotgun (WGS) entry which is preliminary data.</text>
</comment>
<proteinExistence type="predicted"/>
<dbReference type="RefSeq" id="WP_043967654.1">
    <property type="nucleotide sequence ID" value="NZ_JXTH01000053.1"/>
</dbReference>
<name>A0A0D0Q6N5_9BACL</name>
<evidence type="ECO:0000313" key="1">
    <source>
        <dbReference type="EMBL" id="KIQ93633.1"/>
    </source>
</evidence>